<gene>
    <name evidence="1" type="ORF">L2X98_22210</name>
</gene>
<evidence type="ECO:0000313" key="1">
    <source>
        <dbReference type="EMBL" id="UUT35874.1"/>
    </source>
</evidence>
<protein>
    <submittedName>
        <fullName evidence="1">Uncharacterized protein</fullName>
    </submittedName>
</protein>
<keyword evidence="2" id="KW-1185">Reference proteome</keyword>
<organism evidence="1 2">
    <name type="scientific">Microbacterium elymi</name>
    <dbReference type="NCBI Taxonomy" id="2909587"/>
    <lineage>
        <taxon>Bacteria</taxon>
        <taxon>Bacillati</taxon>
        <taxon>Actinomycetota</taxon>
        <taxon>Actinomycetes</taxon>
        <taxon>Micrococcales</taxon>
        <taxon>Microbacteriaceae</taxon>
        <taxon>Microbacterium</taxon>
    </lineage>
</organism>
<dbReference type="Proteomes" id="UP001054811">
    <property type="component" value="Chromosome"/>
</dbReference>
<name>A0ABY5NL69_9MICO</name>
<reference evidence="1" key="1">
    <citation type="submission" date="2022-01" db="EMBL/GenBank/DDBJ databases">
        <title>Microbacterium eymi and Microbacterium rhizovicinus sp. nov., isolated from the rhizospheric soil of Elymus tsukushiensis, a plant native to the Dokdo Islands, Republic of Korea.</title>
        <authorList>
            <person name="Hwang Y.J."/>
        </authorList>
    </citation>
    <scope>NUCLEOTIDE SEQUENCE</scope>
    <source>
        <strain evidence="1">KUDC0405</strain>
    </source>
</reference>
<sequence>MSLSSGPVTRTTLTIAAGPAAGTSTITRAAGSFLADGYLTGLAIGLVGTGADDNVAGCQVTATQPCLPYVITEVTATTLTVQAVLTPGVFTAATVSGILPSPVLTTGFSTAAQTDVRSGDGDDQVSYNINAPVSVDGGTGFNKMVVLGTEFADHIVVTAAAIYGAGIAVSYVNVQVVEVDALQGDDTIDVLSTALGVVTRVLGGLGSDVINVAGDVVGDVVSRDPNGTHSTINELVSSADPAYRNVVAAGTPVSVARPTQGAVIIDETGGVTSVRRLSGDSPIGTLDSYGVRLASAPTSDVWITVSAGLSPDETRPGADTVFLCTGTATACSTPADFFRTVYVDGVPQYEGLNGPGVANRSIVLHFTATDWNIAQTVWLAAANDTTPQGDIVVAIAHSVISADPTFAGAVVRDVLATVRDNLTPGVEIVQQDAAGQPDGHTTVIEGTTVTQLTDTFTLALAHAPTGTVTEIITPTDGRVILSSTDARFSLGAVVGGIQTYLVTFSAADDTPVTITVRAAVDFRRMDPAYTTLQLTTLGTGAGRDATFDAVTGQLDVLVYGDSTPGVYTAPTGGSTVVSVATGGNPGVTDTFTVRLLSAPTARVTVGLVTDGQVLITTDSGCATSVLGRVCLVTINGTPTPAVTFDATNWWIPITVTVSADSGYVLPAGRADLYTFPKAPHLLSAIRGPLLIDGGTGGEQHP</sequence>
<accession>A0ABY5NL69</accession>
<proteinExistence type="predicted"/>
<dbReference type="EMBL" id="CP091139">
    <property type="protein sequence ID" value="UUT35874.1"/>
    <property type="molecule type" value="Genomic_DNA"/>
</dbReference>
<dbReference type="RefSeq" id="WP_259612505.1">
    <property type="nucleotide sequence ID" value="NZ_CP091139.2"/>
</dbReference>
<evidence type="ECO:0000313" key="2">
    <source>
        <dbReference type="Proteomes" id="UP001054811"/>
    </source>
</evidence>